<dbReference type="InterPro" id="IPR001534">
    <property type="entry name" value="Transthyretin-like"/>
</dbReference>
<gene>
    <name evidence="6" type="ORF">AB6A40_011486</name>
</gene>
<dbReference type="InterPro" id="IPR038479">
    <property type="entry name" value="Transthyretin-like_sf"/>
</dbReference>
<reference evidence="6 7" key="1">
    <citation type="submission" date="2024-08" db="EMBL/GenBank/DDBJ databases">
        <title>Gnathostoma spinigerum genome.</title>
        <authorList>
            <person name="Gonzalez-Bertolin B."/>
            <person name="Monzon S."/>
            <person name="Zaballos A."/>
            <person name="Jimenez P."/>
            <person name="Dekumyoy P."/>
            <person name="Varona S."/>
            <person name="Cuesta I."/>
            <person name="Sumanam S."/>
            <person name="Adisakwattana P."/>
            <person name="Gasser R.B."/>
            <person name="Hernandez-Gonzalez A."/>
            <person name="Young N.D."/>
            <person name="Perteguer M.J."/>
        </authorList>
    </citation>
    <scope>NUCLEOTIDE SEQUENCE [LARGE SCALE GENOMIC DNA]</scope>
    <source>
        <strain evidence="6">AL3</strain>
        <tissue evidence="6">Liver</tissue>
    </source>
</reference>
<keyword evidence="7" id="KW-1185">Reference proteome</keyword>
<sequence length="82" mass="9132">MSPSVLCFVAALCILPPCEAFFKDLQNITVKGRLACETKSVSHATIELWEEDRGIQLDDHLNTTTPDSLGNFRIYGEETETT</sequence>
<feature type="chain" id="PRO_5044882314" description="Transthyretin-like family protein" evidence="5">
    <location>
        <begin position="21"/>
        <end position="82"/>
    </location>
</feature>
<organism evidence="6 7">
    <name type="scientific">Gnathostoma spinigerum</name>
    <dbReference type="NCBI Taxonomy" id="75299"/>
    <lineage>
        <taxon>Eukaryota</taxon>
        <taxon>Metazoa</taxon>
        <taxon>Ecdysozoa</taxon>
        <taxon>Nematoda</taxon>
        <taxon>Chromadorea</taxon>
        <taxon>Rhabditida</taxon>
        <taxon>Spirurina</taxon>
        <taxon>Gnathostomatomorpha</taxon>
        <taxon>Gnathostomatoidea</taxon>
        <taxon>Gnathostomatidae</taxon>
        <taxon>Gnathostoma</taxon>
    </lineage>
</organism>
<dbReference type="PANTHER" id="PTHR21700">
    <property type="entry name" value="TRANSTHYRETIN-LIKE FAMILY PROTEIN-RELATED"/>
    <property type="match status" value="1"/>
</dbReference>
<proteinExistence type="inferred from homology"/>
<dbReference type="EMBL" id="JBGFUD010021080">
    <property type="protein sequence ID" value="MFH4984777.1"/>
    <property type="molecule type" value="Genomic_DNA"/>
</dbReference>
<evidence type="ECO:0000313" key="7">
    <source>
        <dbReference type="Proteomes" id="UP001608902"/>
    </source>
</evidence>
<evidence type="ECO:0008006" key="8">
    <source>
        <dbReference type="Google" id="ProtNLM"/>
    </source>
</evidence>
<keyword evidence="4 5" id="KW-0732">Signal</keyword>
<evidence type="ECO:0000256" key="3">
    <source>
        <dbReference type="ARBA" id="ARBA00022525"/>
    </source>
</evidence>
<evidence type="ECO:0000256" key="5">
    <source>
        <dbReference type="SAM" id="SignalP"/>
    </source>
</evidence>
<dbReference type="GO" id="GO:0005576">
    <property type="term" value="C:extracellular region"/>
    <property type="evidence" value="ECO:0007669"/>
    <property type="project" value="UniProtKB-SubCell"/>
</dbReference>
<protein>
    <recommendedName>
        <fullName evidence="8">Transthyretin-like family protein</fullName>
    </recommendedName>
</protein>
<keyword evidence="3" id="KW-0964">Secreted</keyword>
<comment type="subcellular location">
    <subcellularLocation>
        <location evidence="1">Secreted</location>
    </subcellularLocation>
</comment>
<dbReference type="Proteomes" id="UP001608902">
    <property type="component" value="Unassembled WGS sequence"/>
</dbReference>
<evidence type="ECO:0000256" key="4">
    <source>
        <dbReference type="ARBA" id="ARBA00022729"/>
    </source>
</evidence>
<feature type="signal peptide" evidence="5">
    <location>
        <begin position="1"/>
        <end position="20"/>
    </location>
</feature>
<dbReference type="Pfam" id="PF01060">
    <property type="entry name" value="TTR-52"/>
    <property type="match status" value="1"/>
</dbReference>
<evidence type="ECO:0000256" key="1">
    <source>
        <dbReference type="ARBA" id="ARBA00004613"/>
    </source>
</evidence>
<accession>A0ABD6F001</accession>
<dbReference type="AlphaFoldDB" id="A0ABD6F001"/>
<dbReference type="PANTHER" id="PTHR21700:SF30">
    <property type="entry name" value="TRANSTHYRETIN-LIKE FAMILY PROTEIN"/>
    <property type="match status" value="1"/>
</dbReference>
<name>A0ABD6F001_9BILA</name>
<dbReference type="Gene3D" id="2.60.40.3330">
    <property type="match status" value="1"/>
</dbReference>
<feature type="non-terminal residue" evidence="6">
    <location>
        <position position="82"/>
    </location>
</feature>
<comment type="caution">
    <text evidence="6">The sequence shown here is derived from an EMBL/GenBank/DDBJ whole genome shotgun (WGS) entry which is preliminary data.</text>
</comment>
<evidence type="ECO:0000256" key="2">
    <source>
        <dbReference type="ARBA" id="ARBA00010112"/>
    </source>
</evidence>
<comment type="similarity">
    <text evidence="2">Belongs to the nematode transthyretin-like family.</text>
</comment>
<evidence type="ECO:0000313" key="6">
    <source>
        <dbReference type="EMBL" id="MFH4984777.1"/>
    </source>
</evidence>